<protein>
    <submittedName>
        <fullName evidence="2">Uncharacterized protein</fullName>
    </submittedName>
</protein>
<sequence length="191" mass="21868">MSFCQCRMTFDASLLVSSSRTAAGDFFEEVEVMRERTFDADSEGWRLPALMPPAGAIGRSVCEVRGPCRHASRYNEAQILDGSGRRRRVVTGGWRSEEVAVGRHACDCGALLARVVSHLLLRGKGSRRRRLGGQEMLSCYVECGRWGMCEGFIEEVQRRERERREREREREKREEREGRKTFLDVGDDLYA</sequence>
<name>A0A5P1E912_ASPOF</name>
<dbReference type="AlphaFoldDB" id="A0A5P1E912"/>
<organism evidence="2 3">
    <name type="scientific">Asparagus officinalis</name>
    <name type="common">Garden asparagus</name>
    <dbReference type="NCBI Taxonomy" id="4686"/>
    <lineage>
        <taxon>Eukaryota</taxon>
        <taxon>Viridiplantae</taxon>
        <taxon>Streptophyta</taxon>
        <taxon>Embryophyta</taxon>
        <taxon>Tracheophyta</taxon>
        <taxon>Spermatophyta</taxon>
        <taxon>Magnoliopsida</taxon>
        <taxon>Liliopsida</taxon>
        <taxon>Asparagales</taxon>
        <taxon>Asparagaceae</taxon>
        <taxon>Asparagoideae</taxon>
        <taxon>Asparagus</taxon>
    </lineage>
</organism>
<gene>
    <name evidence="2" type="ORF">A4U43_C09F500</name>
</gene>
<proteinExistence type="predicted"/>
<reference evidence="3" key="1">
    <citation type="journal article" date="2017" name="Nat. Commun.">
        <title>The asparagus genome sheds light on the origin and evolution of a young Y chromosome.</title>
        <authorList>
            <person name="Harkess A."/>
            <person name="Zhou J."/>
            <person name="Xu C."/>
            <person name="Bowers J.E."/>
            <person name="Van der Hulst R."/>
            <person name="Ayyampalayam S."/>
            <person name="Mercati F."/>
            <person name="Riccardi P."/>
            <person name="McKain M.R."/>
            <person name="Kakrana A."/>
            <person name="Tang H."/>
            <person name="Ray J."/>
            <person name="Groenendijk J."/>
            <person name="Arikit S."/>
            <person name="Mathioni S.M."/>
            <person name="Nakano M."/>
            <person name="Shan H."/>
            <person name="Telgmann-Rauber A."/>
            <person name="Kanno A."/>
            <person name="Yue Z."/>
            <person name="Chen H."/>
            <person name="Li W."/>
            <person name="Chen Y."/>
            <person name="Xu X."/>
            <person name="Zhang Y."/>
            <person name="Luo S."/>
            <person name="Chen H."/>
            <person name="Gao J."/>
            <person name="Mao Z."/>
            <person name="Pires J.C."/>
            <person name="Luo M."/>
            <person name="Kudrna D."/>
            <person name="Wing R.A."/>
            <person name="Meyers B.C."/>
            <person name="Yi K."/>
            <person name="Kong H."/>
            <person name="Lavrijsen P."/>
            <person name="Sunseri F."/>
            <person name="Falavigna A."/>
            <person name="Ye Y."/>
            <person name="Leebens-Mack J.H."/>
            <person name="Chen G."/>
        </authorList>
    </citation>
    <scope>NUCLEOTIDE SEQUENCE [LARGE SCALE GENOMIC DNA]</scope>
    <source>
        <strain evidence="3">cv. DH0086</strain>
    </source>
</reference>
<evidence type="ECO:0000256" key="1">
    <source>
        <dbReference type="SAM" id="MobiDB-lite"/>
    </source>
</evidence>
<dbReference type="Gramene" id="ONK57436">
    <property type="protein sequence ID" value="ONK57436"/>
    <property type="gene ID" value="A4U43_C09F500"/>
</dbReference>
<dbReference type="Proteomes" id="UP000243459">
    <property type="component" value="Chromosome 9"/>
</dbReference>
<keyword evidence="3" id="KW-1185">Reference proteome</keyword>
<dbReference type="EMBL" id="CM007389">
    <property type="protein sequence ID" value="ONK57436.1"/>
    <property type="molecule type" value="Genomic_DNA"/>
</dbReference>
<evidence type="ECO:0000313" key="3">
    <source>
        <dbReference type="Proteomes" id="UP000243459"/>
    </source>
</evidence>
<accession>A0A5P1E912</accession>
<evidence type="ECO:0000313" key="2">
    <source>
        <dbReference type="EMBL" id="ONK57436.1"/>
    </source>
</evidence>
<feature type="region of interest" description="Disordered" evidence="1">
    <location>
        <begin position="158"/>
        <end position="178"/>
    </location>
</feature>